<sequence length="254" mass="29650">MLELILQNTLLRRLAMRPQRARRNEMTQMKAEIRVLIAANLDMTGHWFSGCTFSRDGEMLATCYLSQSIYEPIYFCLFSLSGVAKIWRVPQVTKVSTVNHLATESTDHTAMLWNTDGSLLKKFEGHLDRLARIGFHPSGKYLGTTRFDKTWRLKYRFWCGADWTRLHVFGTPTYWEKYNGIEKPCQTGSWNQLFIQWLSCRYFKPVKTLSAHEAKVTSLNIPNLDKQGNFPNFPNFPNLDKQYNPKYSLKSSNW</sequence>
<protein>
    <submittedName>
        <fullName evidence="1">Uncharacterized protein</fullName>
    </submittedName>
</protein>
<dbReference type="GO" id="GO:0017070">
    <property type="term" value="F:U6 snRNA binding"/>
    <property type="evidence" value="ECO:0007669"/>
    <property type="project" value="TreeGrafter"/>
</dbReference>
<proteinExistence type="predicted"/>
<dbReference type="GO" id="GO:0000398">
    <property type="term" value="P:mRNA splicing, via spliceosome"/>
    <property type="evidence" value="ECO:0007669"/>
    <property type="project" value="TreeGrafter"/>
</dbReference>
<accession>A0A6N2N5D2</accession>
<reference evidence="1" key="1">
    <citation type="submission" date="2019-03" db="EMBL/GenBank/DDBJ databases">
        <authorList>
            <person name="Mank J."/>
            <person name="Almeida P."/>
        </authorList>
    </citation>
    <scope>NUCLEOTIDE SEQUENCE</scope>
    <source>
        <strain evidence="1">78183</strain>
    </source>
</reference>
<dbReference type="GO" id="GO:0046540">
    <property type="term" value="C:U4/U6 x U5 tri-snRNP complex"/>
    <property type="evidence" value="ECO:0007669"/>
    <property type="project" value="TreeGrafter"/>
</dbReference>
<dbReference type="Gene3D" id="2.130.10.10">
    <property type="entry name" value="YVTN repeat-like/Quinoprotein amine dehydrogenase"/>
    <property type="match status" value="1"/>
</dbReference>
<dbReference type="GO" id="GO:0030621">
    <property type="term" value="F:U4 snRNA binding"/>
    <property type="evidence" value="ECO:0007669"/>
    <property type="project" value="TreeGrafter"/>
</dbReference>
<dbReference type="SUPFAM" id="SSF50978">
    <property type="entry name" value="WD40 repeat-like"/>
    <property type="match status" value="1"/>
</dbReference>
<gene>
    <name evidence="1" type="ORF">SVIM_LOCUS468056</name>
</gene>
<name>A0A6N2N5D2_SALVM</name>
<dbReference type="InterPro" id="IPR036322">
    <property type="entry name" value="WD40_repeat_dom_sf"/>
</dbReference>
<dbReference type="Pfam" id="PF00400">
    <property type="entry name" value="WD40"/>
    <property type="match status" value="1"/>
</dbReference>
<dbReference type="PANTHER" id="PTHR19846">
    <property type="entry name" value="WD40 REPEAT PROTEIN"/>
    <property type="match status" value="1"/>
</dbReference>
<dbReference type="EMBL" id="CAADRP010002151">
    <property type="protein sequence ID" value="VFU62089.1"/>
    <property type="molecule type" value="Genomic_DNA"/>
</dbReference>
<dbReference type="InterPro" id="IPR015943">
    <property type="entry name" value="WD40/YVTN_repeat-like_dom_sf"/>
</dbReference>
<organism evidence="1">
    <name type="scientific">Salix viminalis</name>
    <name type="common">Common osier</name>
    <name type="synonym">Basket willow</name>
    <dbReference type="NCBI Taxonomy" id="40686"/>
    <lineage>
        <taxon>Eukaryota</taxon>
        <taxon>Viridiplantae</taxon>
        <taxon>Streptophyta</taxon>
        <taxon>Embryophyta</taxon>
        <taxon>Tracheophyta</taxon>
        <taxon>Spermatophyta</taxon>
        <taxon>Magnoliopsida</taxon>
        <taxon>eudicotyledons</taxon>
        <taxon>Gunneridae</taxon>
        <taxon>Pentapetalae</taxon>
        <taxon>rosids</taxon>
        <taxon>fabids</taxon>
        <taxon>Malpighiales</taxon>
        <taxon>Salicaceae</taxon>
        <taxon>Saliceae</taxon>
        <taxon>Salix</taxon>
    </lineage>
</organism>
<evidence type="ECO:0000313" key="1">
    <source>
        <dbReference type="EMBL" id="VFU62089.1"/>
    </source>
</evidence>
<dbReference type="PANTHER" id="PTHR19846:SF0">
    <property type="entry name" value="PRE-MRNA PROCESSING FACTOR 4"/>
    <property type="match status" value="1"/>
</dbReference>
<dbReference type="AlphaFoldDB" id="A0A6N2N5D2"/>
<dbReference type="InterPro" id="IPR001680">
    <property type="entry name" value="WD40_rpt"/>
</dbReference>